<dbReference type="Pfam" id="PF00561">
    <property type="entry name" value="Abhydrolase_1"/>
    <property type="match status" value="2"/>
</dbReference>
<feature type="domain" description="AB hydrolase-1" evidence="1">
    <location>
        <begin position="305"/>
        <end position="409"/>
    </location>
</feature>
<comment type="caution">
    <text evidence="2">The sequence shown here is derived from an EMBL/GenBank/DDBJ whole genome shotgun (WGS) entry which is preliminary data.</text>
</comment>
<protein>
    <recommendedName>
        <fullName evidence="1">AB hydrolase-1 domain-containing protein</fullName>
    </recommendedName>
</protein>
<sequence>MPTFTTYDGTELAYRLEGEGEPLVCLAGGPLRDAAYLGDLGGLSAHRTLVLLDARGTGASAEPADPTTYRCDRQVPDVEALRAHLGLDRIDLLGHSAGGNLALLYAAAHPERVRSVVLVTSLARALGQEVTDEEWDAAVDIFADRPWYPEARAALDALDALGSDAAPESVREAVEPFAYGRWDEAARAHAAAGRHQFHPEAARYHADGAYTPEATRRALATLTAPVLVLAGEYDAGPTPARAAETAALLPRGELLVQAGAAHHPWIDDAGAFVRAVAAFLDPAVRTVTVGGVRLAYRVRGPEDAPPVVLVHGRGENSTTWDEIAASLAADHRVYAPDLRGHGLSDHPGHYGFDVFRDELGGFLKALGLTGATVVAHSMGGGAALLLARSEPALVGRLVLEEPPAFVPLDPPRGPAELPEGPLPFDRAIVPATDAQLNDPDPAWRTGHSALTVPTLVLAGGERSHLPQEQLRRLAEEIPGARLWTGDAGHLIHTEDPAGFLAALREFGLGPSEPNARGTEVT</sequence>
<evidence type="ECO:0000313" key="2">
    <source>
        <dbReference type="EMBL" id="GAA3920754.1"/>
    </source>
</evidence>
<name>A0ABP7MDB1_9ACTN</name>
<feature type="domain" description="AB hydrolase-1" evidence="1">
    <location>
        <begin position="43"/>
        <end position="267"/>
    </location>
</feature>
<dbReference type="SUPFAM" id="SSF53474">
    <property type="entry name" value="alpha/beta-Hydrolases"/>
    <property type="match status" value="2"/>
</dbReference>
<keyword evidence="3" id="KW-1185">Reference proteome</keyword>
<evidence type="ECO:0000259" key="1">
    <source>
        <dbReference type="Pfam" id="PF00561"/>
    </source>
</evidence>
<accession>A0ABP7MDB1</accession>
<gene>
    <name evidence="2" type="ORF">GCM10022244_32470</name>
</gene>
<dbReference type="Gene3D" id="3.40.50.1820">
    <property type="entry name" value="alpha/beta hydrolase"/>
    <property type="match status" value="2"/>
</dbReference>
<dbReference type="Proteomes" id="UP001501000">
    <property type="component" value="Unassembled WGS sequence"/>
</dbReference>
<reference evidence="3" key="1">
    <citation type="journal article" date="2019" name="Int. J. Syst. Evol. Microbiol.">
        <title>The Global Catalogue of Microorganisms (GCM) 10K type strain sequencing project: providing services to taxonomists for standard genome sequencing and annotation.</title>
        <authorList>
            <consortium name="The Broad Institute Genomics Platform"/>
            <consortium name="The Broad Institute Genome Sequencing Center for Infectious Disease"/>
            <person name="Wu L."/>
            <person name="Ma J."/>
        </authorList>
    </citation>
    <scope>NUCLEOTIDE SEQUENCE [LARGE SCALE GENOMIC DNA]</scope>
    <source>
        <strain evidence="3">JCM 16956</strain>
    </source>
</reference>
<dbReference type="RefSeq" id="WP_345283129.1">
    <property type="nucleotide sequence ID" value="NZ_BAABAJ010000008.1"/>
</dbReference>
<dbReference type="EMBL" id="BAABAJ010000008">
    <property type="protein sequence ID" value="GAA3920754.1"/>
    <property type="molecule type" value="Genomic_DNA"/>
</dbReference>
<dbReference type="PRINTS" id="PR00111">
    <property type="entry name" value="ABHYDROLASE"/>
</dbReference>
<evidence type="ECO:0000313" key="3">
    <source>
        <dbReference type="Proteomes" id="UP001501000"/>
    </source>
</evidence>
<proteinExistence type="predicted"/>
<dbReference type="InterPro" id="IPR050266">
    <property type="entry name" value="AB_hydrolase_sf"/>
</dbReference>
<dbReference type="InterPro" id="IPR000073">
    <property type="entry name" value="AB_hydrolase_1"/>
</dbReference>
<dbReference type="PANTHER" id="PTHR43798:SF27">
    <property type="entry name" value="HYDROLASE ALPHA_BETA HYDROLASE FOLD FAMILY"/>
    <property type="match status" value="1"/>
</dbReference>
<dbReference type="InterPro" id="IPR029058">
    <property type="entry name" value="AB_hydrolase_fold"/>
</dbReference>
<dbReference type="PANTHER" id="PTHR43798">
    <property type="entry name" value="MONOACYLGLYCEROL LIPASE"/>
    <property type="match status" value="1"/>
</dbReference>
<organism evidence="2 3">
    <name type="scientific">Streptomyces gulbargensis</name>
    <dbReference type="NCBI Taxonomy" id="364901"/>
    <lineage>
        <taxon>Bacteria</taxon>
        <taxon>Bacillati</taxon>
        <taxon>Actinomycetota</taxon>
        <taxon>Actinomycetes</taxon>
        <taxon>Kitasatosporales</taxon>
        <taxon>Streptomycetaceae</taxon>
        <taxon>Streptomyces</taxon>
    </lineage>
</organism>